<dbReference type="Gene3D" id="1.10.1200.10">
    <property type="entry name" value="ACP-like"/>
    <property type="match status" value="1"/>
</dbReference>
<evidence type="ECO:0000313" key="6">
    <source>
        <dbReference type="EMBL" id="GAA3236481.1"/>
    </source>
</evidence>
<dbReference type="Pfam" id="PF00550">
    <property type="entry name" value="PP-binding"/>
    <property type="match status" value="1"/>
</dbReference>
<dbReference type="PANTHER" id="PTHR22754:SF32">
    <property type="entry name" value="DISCO-INTERACTING PROTEIN 2"/>
    <property type="match status" value="1"/>
</dbReference>
<dbReference type="CDD" id="cd08953">
    <property type="entry name" value="KR_2_SDR_x"/>
    <property type="match status" value="1"/>
</dbReference>
<dbReference type="InterPro" id="IPR036736">
    <property type="entry name" value="ACP-like_sf"/>
</dbReference>
<dbReference type="Gene3D" id="3.40.50.12780">
    <property type="entry name" value="N-terminal domain of ligase-like"/>
    <property type="match status" value="1"/>
</dbReference>
<protein>
    <recommendedName>
        <fullName evidence="5">Carrier domain-containing protein</fullName>
    </recommendedName>
</protein>
<evidence type="ECO:0000256" key="4">
    <source>
        <dbReference type="SAM" id="MobiDB-lite"/>
    </source>
</evidence>
<proteinExistence type="inferred from homology"/>
<feature type="region of interest" description="Disordered" evidence="4">
    <location>
        <begin position="38"/>
        <end position="71"/>
    </location>
</feature>
<evidence type="ECO:0000259" key="5">
    <source>
        <dbReference type="PROSITE" id="PS50075"/>
    </source>
</evidence>
<name>A0ABP6QKG9_9ACTN</name>
<dbReference type="InterPro" id="IPR000873">
    <property type="entry name" value="AMP-dep_synth/lig_dom"/>
</dbReference>
<dbReference type="InterPro" id="IPR013968">
    <property type="entry name" value="PKS_KR"/>
</dbReference>
<dbReference type="Gene3D" id="3.40.50.720">
    <property type="entry name" value="NAD(P)-binding Rossmann-like Domain"/>
    <property type="match status" value="1"/>
</dbReference>
<dbReference type="InterPro" id="IPR057326">
    <property type="entry name" value="KR_dom"/>
</dbReference>
<dbReference type="RefSeq" id="WP_344837366.1">
    <property type="nucleotide sequence ID" value="NZ_BAAAUV010000030.1"/>
</dbReference>
<dbReference type="InterPro" id="IPR042099">
    <property type="entry name" value="ANL_N_sf"/>
</dbReference>
<dbReference type="InterPro" id="IPR009081">
    <property type="entry name" value="PP-bd_ACP"/>
</dbReference>
<dbReference type="SUPFAM" id="SSF47336">
    <property type="entry name" value="ACP-like"/>
    <property type="match status" value="1"/>
</dbReference>
<dbReference type="InterPro" id="IPR045851">
    <property type="entry name" value="AMP-bd_C_sf"/>
</dbReference>
<evidence type="ECO:0000256" key="1">
    <source>
        <dbReference type="ARBA" id="ARBA00006432"/>
    </source>
</evidence>
<dbReference type="PROSITE" id="PS50075">
    <property type="entry name" value="CARRIER"/>
    <property type="match status" value="1"/>
</dbReference>
<gene>
    <name evidence="6" type="ORF">GCM10010468_70770</name>
</gene>
<dbReference type="InterPro" id="IPR036291">
    <property type="entry name" value="NAD(P)-bd_dom_sf"/>
</dbReference>
<dbReference type="InterPro" id="IPR020806">
    <property type="entry name" value="PKS_PP-bd"/>
</dbReference>
<accession>A0ABP6QKG9</accession>
<keyword evidence="7" id="KW-1185">Reference proteome</keyword>
<keyword evidence="2" id="KW-0596">Phosphopantetheine</keyword>
<dbReference type="Pfam" id="PF00501">
    <property type="entry name" value="AMP-binding"/>
    <property type="match status" value="1"/>
</dbReference>
<evidence type="ECO:0000256" key="3">
    <source>
        <dbReference type="ARBA" id="ARBA00022553"/>
    </source>
</evidence>
<dbReference type="SMART" id="SM00822">
    <property type="entry name" value="PKS_KR"/>
    <property type="match status" value="1"/>
</dbReference>
<feature type="domain" description="Carrier" evidence="5">
    <location>
        <begin position="1183"/>
        <end position="1258"/>
    </location>
</feature>
<dbReference type="SMART" id="SM00823">
    <property type="entry name" value="PKS_PP"/>
    <property type="match status" value="1"/>
</dbReference>
<reference evidence="7" key="1">
    <citation type="journal article" date="2019" name="Int. J. Syst. Evol. Microbiol.">
        <title>The Global Catalogue of Microorganisms (GCM) 10K type strain sequencing project: providing services to taxonomists for standard genome sequencing and annotation.</title>
        <authorList>
            <consortium name="The Broad Institute Genomics Platform"/>
            <consortium name="The Broad Institute Genome Sequencing Center for Infectious Disease"/>
            <person name="Wu L."/>
            <person name="Ma J."/>
        </authorList>
    </citation>
    <scope>NUCLEOTIDE SEQUENCE [LARGE SCALE GENOMIC DNA]</scope>
    <source>
        <strain evidence="7">JCM 9377</strain>
    </source>
</reference>
<evidence type="ECO:0000256" key="2">
    <source>
        <dbReference type="ARBA" id="ARBA00022450"/>
    </source>
</evidence>
<dbReference type="EMBL" id="BAAAUV010000030">
    <property type="protein sequence ID" value="GAA3236481.1"/>
    <property type="molecule type" value="Genomic_DNA"/>
</dbReference>
<sequence>MTASDPVGRALLEDIAGAVRDVPGVLDAVAVARRRVRPRTAPAVPAPRPAAEHDPGGPAADLDGGPLEVPEDWPENLQEALRTAAEQAPGKGTVFITRDHDDTLQTYAALLSEAERVLAGLRSAGLRPGDAALFQFDGNRAFLTTFWACVLGGFVPTPVAVATTYEAPNETNRKLHNAWTLLGRPVLITEAATAGTLASVRRLWSEPDVRILTFEELAAHGPDTAWYPAEPGTPVLNLLTSGSTGVPKCVQHTHASVTARSLAVARHCGLGPDDVSLIWMPYDHVTVAFYNVRDVFLKCLHVNAKIEHFLADPLLWLEWADRYRATATWAPNFAFALVNEHAEAIRERPAWDLSRLREIVNGGEPVIAATAHRFLELLAPHGLPADAMRPAWGMSETCSGVTYTRQHRDDPAAGTVTIDPASLGGTVREAAPGEEHAVVLSAVGRPIPGVEIRVVADDGTVLPEYRVGELLIRGRTMMRGYHANAEANREAFTDDGWMRTGDLAFVRGGELVIAGRKKDQIIVRGINYMAHEIEHVAEGVDGVRVTFAAAAGIREPGADSDRLAIFFVPERWDTEELDRTAAEVRATLVTESGLAPDLLVPVTEAEFPKTGSGKIQRAALVAAFREGRFTDRVLGSGPREETDGWLFRREWAELPPAAGTAAAAGVRLVLAEDEDLERLGLGPSVVTARRGAYGTDGPRRHRVTADDRGELRRLLTEVTAAHGPITEIVFALPLSQPGRTPLARLTAVTAEFSALVAALEETGLSPLLLTLTAGSVHVSPGDRIDLGSAALPGLLRTAAAEAPRLVLRQADLPADPGEWAAAVQGELADRDHSGVVAIRAGRRLRPLLCPADDDGPAADPPALVTGGRYLVTGGLGGIGYEIARRLLTEEKAVLLLVGRSPAGRVAGRLAELAALGDVEYHRCDVADLPALRAAVDAAEARWGGPLDGVLHLAAADATGQWAHLDRHMIARESAATFAEQYRAKVAGTLAVAEILETRPDASLILFGSVNGEFGGHSFGAYSAANSFVAGFAEHWHHERRRTVHCLAWSIWSEVGVNHGQPTEPGRQRGFRIIGTADGLRVFREALARPGPYTLLGLDVQNPAIVAELVPDRLLVAEVLVAYTGAGADAERIRAAVASRTGASPVPVRVAAVPNIPRDARGETDVARLLLEAAPRRTGRTAGEPATELELRIARIWSEALDRPEVGRDESFFELGGNSIRAFRLIALVNDELGTKVGPRELYENPTVAGMATAINEQAGVPAER</sequence>
<evidence type="ECO:0000313" key="7">
    <source>
        <dbReference type="Proteomes" id="UP001501237"/>
    </source>
</evidence>
<dbReference type="PANTHER" id="PTHR22754">
    <property type="entry name" value="DISCO-INTERACTING PROTEIN 2 DIP2 -RELATED"/>
    <property type="match status" value="1"/>
</dbReference>
<dbReference type="SUPFAM" id="SSF51735">
    <property type="entry name" value="NAD(P)-binding Rossmann-fold domains"/>
    <property type="match status" value="2"/>
</dbReference>
<dbReference type="Proteomes" id="UP001501237">
    <property type="component" value="Unassembled WGS sequence"/>
</dbReference>
<keyword evidence="3" id="KW-0597">Phosphoprotein</keyword>
<dbReference type="Pfam" id="PF08659">
    <property type="entry name" value="KR"/>
    <property type="match status" value="1"/>
</dbReference>
<feature type="compositionally biased region" description="Low complexity" evidence="4">
    <location>
        <begin position="56"/>
        <end position="67"/>
    </location>
</feature>
<comment type="caution">
    <text evidence="6">The sequence shown here is derived from an EMBL/GenBank/DDBJ whole genome shotgun (WGS) entry which is preliminary data.</text>
</comment>
<dbReference type="Gene3D" id="3.30.300.30">
    <property type="match status" value="1"/>
</dbReference>
<organism evidence="6 7">
    <name type="scientific">Actinocorallia longicatena</name>
    <dbReference type="NCBI Taxonomy" id="111803"/>
    <lineage>
        <taxon>Bacteria</taxon>
        <taxon>Bacillati</taxon>
        <taxon>Actinomycetota</taxon>
        <taxon>Actinomycetes</taxon>
        <taxon>Streptosporangiales</taxon>
        <taxon>Thermomonosporaceae</taxon>
        <taxon>Actinocorallia</taxon>
    </lineage>
</organism>
<comment type="similarity">
    <text evidence="1">Belongs to the ATP-dependent AMP-binding enzyme family.</text>
</comment>
<dbReference type="SUPFAM" id="SSF56801">
    <property type="entry name" value="Acetyl-CoA synthetase-like"/>
    <property type="match status" value="2"/>
</dbReference>